<dbReference type="GO" id="GO:0008237">
    <property type="term" value="F:metallopeptidase activity"/>
    <property type="evidence" value="ECO:0007669"/>
    <property type="project" value="InterPro"/>
</dbReference>
<comment type="caution">
    <text evidence="2">The sequence shown here is derived from an EMBL/GenBank/DDBJ whole genome shotgun (WGS) entry which is preliminary data.</text>
</comment>
<name>A0A7C8M7J3_9PLEO</name>
<organism evidence="2 3">
    <name type="scientific">Massariosphaeria phaeospora</name>
    <dbReference type="NCBI Taxonomy" id="100035"/>
    <lineage>
        <taxon>Eukaryota</taxon>
        <taxon>Fungi</taxon>
        <taxon>Dikarya</taxon>
        <taxon>Ascomycota</taxon>
        <taxon>Pezizomycotina</taxon>
        <taxon>Dothideomycetes</taxon>
        <taxon>Pleosporomycetidae</taxon>
        <taxon>Pleosporales</taxon>
        <taxon>Pleosporales incertae sedis</taxon>
        <taxon>Massariosphaeria</taxon>
    </lineage>
</organism>
<feature type="chain" id="PRO_5028936340" evidence="1">
    <location>
        <begin position="24"/>
        <end position="428"/>
    </location>
</feature>
<dbReference type="AlphaFoldDB" id="A0A7C8M7J3"/>
<evidence type="ECO:0000313" key="2">
    <source>
        <dbReference type="EMBL" id="KAF2871138.1"/>
    </source>
</evidence>
<evidence type="ECO:0000256" key="1">
    <source>
        <dbReference type="SAM" id="SignalP"/>
    </source>
</evidence>
<feature type="signal peptide" evidence="1">
    <location>
        <begin position="1"/>
        <end position="23"/>
    </location>
</feature>
<dbReference type="OrthoDB" id="3779999at2759"/>
<dbReference type="InterPro" id="IPR024079">
    <property type="entry name" value="MetalloPept_cat_dom_sf"/>
</dbReference>
<gene>
    <name evidence="2" type="ORF">BDV95DRAFT_607416</name>
</gene>
<keyword evidence="1" id="KW-0732">Signal</keyword>
<reference evidence="2 3" key="1">
    <citation type="submission" date="2020-01" db="EMBL/GenBank/DDBJ databases">
        <authorList>
            <consortium name="DOE Joint Genome Institute"/>
            <person name="Haridas S."/>
            <person name="Albert R."/>
            <person name="Binder M."/>
            <person name="Bloem J."/>
            <person name="Labutti K."/>
            <person name="Salamov A."/>
            <person name="Andreopoulos B."/>
            <person name="Baker S.E."/>
            <person name="Barry K."/>
            <person name="Bills G."/>
            <person name="Bluhm B.H."/>
            <person name="Cannon C."/>
            <person name="Castanera R."/>
            <person name="Culley D.E."/>
            <person name="Daum C."/>
            <person name="Ezra D."/>
            <person name="Gonzalez J.B."/>
            <person name="Henrissat B."/>
            <person name="Kuo A."/>
            <person name="Liang C."/>
            <person name="Lipzen A."/>
            <person name="Lutzoni F."/>
            <person name="Magnuson J."/>
            <person name="Mondo S."/>
            <person name="Nolan M."/>
            <person name="Ohm R."/>
            <person name="Pangilinan J."/>
            <person name="Park H.-J.H."/>
            <person name="Ramirez L."/>
            <person name="Alfaro M."/>
            <person name="Sun H."/>
            <person name="Tritt A."/>
            <person name="Yoshinaga Y."/>
            <person name="Zwiers L.-H.L."/>
            <person name="Turgeon B.G."/>
            <person name="Goodwin S.B."/>
            <person name="Spatafora J.W."/>
            <person name="Crous P.W."/>
            <person name="Grigoriev I.V."/>
        </authorList>
    </citation>
    <scope>NUCLEOTIDE SEQUENCE [LARGE SCALE GENOMIC DNA]</scope>
    <source>
        <strain evidence="2 3">CBS 611.86</strain>
    </source>
</reference>
<accession>A0A7C8M7J3</accession>
<sequence>MALRFWSLAVTTASFLFTDPTLARPQGDVNADAFYFFGWEGCNADPHPTWSSDILQAWDEVLEIGKSVTSDVDWTSDIAGDYLGSPGSNKEYQAEIQKILKNIQTWNHDGSFLAWKINARCDDYLRRSELNCPEGTKPEDADKCNSRCWQPIYSRDSGRNIVTGWKGNAAAYTTSHDGSTSVATINFCPSFFAMETCASKIARWGNSPLETSRLDMVNYQCRGYAALHELFHINSMAHRAAYRVKHVFDRKIQIWQPIQKRLVSVMAYGPLYTKTLANWSTNTGWWVATNADSLAQYALAMYVTGQIGAYPHYPIVSEAPRTDPGDVNFASIATLDTNDGKISLTDNPALLGAALGVDPTLAFDAFVAIALACSDAEDTRNATDPNAGPGIDLCGDTEQNLPAALFPVSHAPTGSAKATWTPPAPTGA</sequence>
<proteinExistence type="predicted"/>
<protein>
    <submittedName>
        <fullName evidence="2">Uncharacterized protein</fullName>
    </submittedName>
</protein>
<dbReference type="Gene3D" id="3.40.390.10">
    <property type="entry name" value="Collagenase (Catalytic Domain)"/>
    <property type="match status" value="1"/>
</dbReference>
<dbReference type="EMBL" id="JAADJZ010000012">
    <property type="protein sequence ID" value="KAF2871138.1"/>
    <property type="molecule type" value="Genomic_DNA"/>
</dbReference>
<dbReference type="SUPFAM" id="SSF55486">
    <property type="entry name" value="Metalloproteases ('zincins'), catalytic domain"/>
    <property type="match status" value="1"/>
</dbReference>
<dbReference type="Proteomes" id="UP000481861">
    <property type="component" value="Unassembled WGS sequence"/>
</dbReference>
<evidence type="ECO:0000313" key="3">
    <source>
        <dbReference type="Proteomes" id="UP000481861"/>
    </source>
</evidence>
<keyword evidence="3" id="KW-1185">Reference proteome</keyword>